<evidence type="ECO:0000313" key="7">
    <source>
        <dbReference type="EMBL" id="ONK76041.1"/>
    </source>
</evidence>
<dbReference type="Gramene" id="ONK76041">
    <property type="protein sequence ID" value="ONK76041"/>
    <property type="gene ID" value="A4U43_C03F23240"/>
</dbReference>
<organism evidence="7 8">
    <name type="scientific">Asparagus officinalis</name>
    <name type="common">Garden asparagus</name>
    <dbReference type="NCBI Taxonomy" id="4686"/>
    <lineage>
        <taxon>Eukaryota</taxon>
        <taxon>Viridiplantae</taxon>
        <taxon>Streptophyta</taxon>
        <taxon>Embryophyta</taxon>
        <taxon>Tracheophyta</taxon>
        <taxon>Spermatophyta</taxon>
        <taxon>Magnoliopsida</taxon>
        <taxon>Liliopsida</taxon>
        <taxon>Asparagales</taxon>
        <taxon>Asparagaceae</taxon>
        <taxon>Asparagoideae</taxon>
        <taxon>Asparagus</taxon>
    </lineage>
</organism>
<evidence type="ECO:0000256" key="5">
    <source>
        <dbReference type="SAM" id="MobiDB-lite"/>
    </source>
</evidence>
<keyword evidence="2 4" id="KW-0863">Zinc-finger</keyword>
<feature type="compositionally biased region" description="Basic and acidic residues" evidence="5">
    <location>
        <begin position="473"/>
        <end position="492"/>
    </location>
</feature>
<feature type="region of interest" description="Disordered" evidence="5">
    <location>
        <begin position="71"/>
        <end position="109"/>
    </location>
</feature>
<dbReference type="SMART" id="SM00575">
    <property type="entry name" value="ZnF_PMZ"/>
    <property type="match status" value="1"/>
</dbReference>
<keyword evidence="3" id="KW-0862">Zinc</keyword>
<dbReference type="Pfam" id="PF04434">
    <property type="entry name" value="SWIM"/>
    <property type="match status" value="1"/>
</dbReference>
<feature type="domain" description="SWIM-type" evidence="6">
    <location>
        <begin position="394"/>
        <end position="426"/>
    </location>
</feature>
<evidence type="ECO:0000313" key="8">
    <source>
        <dbReference type="Proteomes" id="UP000243459"/>
    </source>
</evidence>
<keyword evidence="1" id="KW-0479">Metal-binding</keyword>
<evidence type="ECO:0000259" key="6">
    <source>
        <dbReference type="PROSITE" id="PS50966"/>
    </source>
</evidence>
<dbReference type="InterPro" id="IPR004332">
    <property type="entry name" value="Transposase_MuDR"/>
</dbReference>
<dbReference type="PANTHER" id="PTHR31973">
    <property type="entry name" value="POLYPROTEIN, PUTATIVE-RELATED"/>
    <property type="match status" value="1"/>
</dbReference>
<reference evidence="8" key="1">
    <citation type="journal article" date="2017" name="Nat. Commun.">
        <title>The asparagus genome sheds light on the origin and evolution of a young Y chromosome.</title>
        <authorList>
            <person name="Harkess A."/>
            <person name="Zhou J."/>
            <person name="Xu C."/>
            <person name="Bowers J.E."/>
            <person name="Van der Hulst R."/>
            <person name="Ayyampalayam S."/>
            <person name="Mercati F."/>
            <person name="Riccardi P."/>
            <person name="McKain M.R."/>
            <person name="Kakrana A."/>
            <person name="Tang H."/>
            <person name="Ray J."/>
            <person name="Groenendijk J."/>
            <person name="Arikit S."/>
            <person name="Mathioni S.M."/>
            <person name="Nakano M."/>
            <person name="Shan H."/>
            <person name="Telgmann-Rauber A."/>
            <person name="Kanno A."/>
            <person name="Yue Z."/>
            <person name="Chen H."/>
            <person name="Li W."/>
            <person name="Chen Y."/>
            <person name="Xu X."/>
            <person name="Zhang Y."/>
            <person name="Luo S."/>
            <person name="Chen H."/>
            <person name="Gao J."/>
            <person name="Mao Z."/>
            <person name="Pires J.C."/>
            <person name="Luo M."/>
            <person name="Kudrna D."/>
            <person name="Wing R.A."/>
            <person name="Meyers B.C."/>
            <person name="Yi K."/>
            <person name="Kong H."/>
            <person name="Lavrijsen P."/>
            <person name="Sunseri F."/>
            <person name="Falavigna A."/>
            <person name="Ye Y."/>
            <person name="Leebens-Mack J.H."/>
            <person name="Chen G."/>
        </authorList>
    </citation>
    <scope>NUCLEOTIDE SEQUENCE [LARGE SCALE GENOMIC DNA]</scope>
    <source>
        <strain evidence="8">cv. DH0086</strain>
    </source>
</reference>
<feature type="region of interest" description="Disordered" evidence="5">
    <location>
        <begin position="461"/>
        <end position="496"/>
    </location>
</feature>
<dbReference type="Pfam" id="PF03108">
    <property type="entry name" value="DBD_Tnp_Mut"/>
    <property type="match status" value="1"/>
</dbReference>
<feature type="region of interest" description="Disordered" evidence="5">
    <location>
        <begin position="124"/>
        <end position="145"/>
    </location>
</feature>
<evidence type="ECO:0000256" key="4">
    <source>
        <dbReference type="PROSITE-ProRule" id="PRU00325"/>
    </source>
</evidence>
<dbReference type="PANTHER" id="PTHR31973:SF187">
    <property type="entry name" value="MUTATOR TRANSPOSASE MUDRA PROTEIN"/>
    <property type="match status" value="1"/>
</dbReference>
<sequence length="586" mass="66881">MGSCLEMEARGNGSGSSKEDALIQSEDTEILDYDYVLIQSEDMEILDYDWDQTVGDLDWCRQIEDDNISETNMINLDNHNDKNAVDGDGEGGNERKKKSRGKAEPNDNCAMRYNFGSDYADSDNLKSPLKSDDEQENAGYSEFSFDDGPIPQFEVGQIFSDLKTFKNAVKDYAMKGGYSVRYKKNEPKRQRLICWGDCKWQLYASAIHGEDQTTLQGLIRAVGDSQPEAAHRFCVRHLYQNFKESFKGKYLKDQLWGAAMVIMKADFNSYMDAIKAHNSEAREWLDARPAHQWSRHAFGLEASCDILLNNISECFNSCIREAREKPIITLLESIRRYLMQRLEKKRNEPAFRRNFKLMPKIQKKIEVAKDGQRYCKAIPSGVGEMEVHCNGDQFTVDINTKKCSCYKWQVSGIPCCHAVAVIYAMRANPEDFVAEWFTKEKYIQAYTPVLHPIRGMRHWPHSKLQPLLPPMTEKSKDKENNKKRRKDPEEAIAKGSKLSRKGYTVTCKVCKVVGHNQRTCPLKKNDRTGAMAEAYENASNEVFMGFNVPIGPEDGQCVTQAEQPPSNPIISRGRAGKLIWSRIPRI</sequence>
<evidence type="ECO:0000256" key="2">
    <source>
        <dbReference type="ARBA" id="ARBA00022771"/>
    </source>
</evidence>
<proteinExistence type="predicted"/>
<dbReference type="PROSITE" id="PS50966">
    <property type="entry name" value="ZF_SWIM"/>
    <property type="match status" value="1"/>
</dbReference>
<evidence type="ECO:0000256" key="1">
    <source>
        <dbReference type="ARBA" id="ARBA00022723"/>
    </source>
</evidence>
<protein>
    <recommendedName>
        <fullName evidence="6">SWIM-type domain-containing protein</fullName>
    </recommendedName>
</protein>
<name>A0A5P1FHB9_ASPOF</name>
<keyword evidence="8" id="KW-1185">Reference proteome</keyword>
<evidence type="ECO:0000256" key="3">
    <source>
        <dbReference type="ARBA" id="ARBA00022833"/>
    </source>
</evidence>
<feature type="region of interest" description="Disordered" evidence="5">
    <location>
        <begin position="1"/>
        <end position="23"/>
    </location>
</feature>
<dbReference type="AlphaFoldDB" id="A0A5P1FHB9"/>
<dbReference type="EMBL" id="CM007383">
    <property type="protein sequence ID" value="ONK76041.1"/>
    <property type="molecule type" value="Genomic_DNA"/>
</dbReference>
<accession>A0A5P1FHB9</accession>
<gene>
    <name evidence="7" type="ORF">A4U43_C03F23240</name>
</gene>
<dbReference type="InterPro" id="IPR007527">
    <property type="entry name" value="Znf_SWIM"/>
</dbReference>
<dbReference type="OMA" id="DNCAMRY"/>
<dbReference type="GO" id="GO:0008270">
    <property type="term" value="F:zinc ion binding"/>
    <property type="evidence" value="ECO:0007669"/>
    <property type="project" value="UniProtKB-KW"/>
</dbReference>
<dbReference type="Proteomes" id="UP000243459">
    <property type="component" value="Chromosome 3"/>
</dbReference>
<dbReference type="InterPro" id="IPR006564">
    <property type="entry name" value="Znf_PMZ"/>
</dbReference>